<feature type="domain" description="RecX second three-helical" evidence="7">
    <location>
        <begin position="76"/>
        <end position="115"/>
    </location>
</feature>
<comment type="subcellular location">
    <subcellularLocation>
        <location evidence="1 5">Cytoplasm</location>
    </subcellularLocation>
</comment>
<dbReference type="RefSeq" id="WP_117202698.1">
    <property type="nucleotide sequence ID" value="NZ_JBHTBK010000003.1"/>
</dbReference>
<comment type="function">
    <text evidence="5">Modulates RecA activity.</text>
</comment>
<name>A0A372DLA2_9GAMM</name>
<protein>
    <recommendedName>
        <fullName evidence="3 5">Regulatory protein RecX</fullName>
    </recommendedName>
</protein>
<dbReference type="InterPro" id="IPR053925">
    <property type="entry name" value="RecX_HTH_3rd"/>
</dbReference>
<dbReference type="PANTHER" id="PTHR33602:SF1">
    <property type="entry name" value="REGULATORY PROTEIN RECX FAMILY PROTEIN"/>
    <property type="match status" value="1"/>
</dbReference>
<feature type="domain" description="RecX first three-helical" evidence="9">
    <location>
        <begin position="32"/>
        <end position="67"/>
    </location>
</feature>
<evidence type="ECO:0000256" key="4">
    <source>
        <dbReference type="ARBA" id="ARBA00022490"/>
    </source>
</evidence>
<dbReference type="InterPro" id="IPR053924">
    <property type="entry name" value="RecX_HTH_2nd"/>
</dbReference>
<dbReference type="OrthoDB" id="7066780at2"/>
<proteinExistence type="inferred from homology"/>
<dbReference type="InterPro" id="IPR003783">
    <property type="entry name" value="Regulatory_RecX"/>
</dbReference>
<keyword evidence="4 5" id="KW-0963">Cytoplasm</keyword>
<dbReference type="HAMAP" id="MF_01114">
    <property type="entry name" value="RecX"/>
    <property type="match status" value="1"/>
</dbReference>
<dbReference type="PANTHER" id="PTHR33602">
    <property type="entry name" value="REGULATORY PROTEIN RECX FAMILY PROTEIN"/>
    <property type="match status" value="1"/>
</dbReference>
<evidence type="ECO:0000259" key="9">
    <source>
        <dbReference type="Pfam" id="PF21982"/>
    </source>
</evidence>
<evidence type="ECO:0000256" key="2">
    <source>
        <dbReference type="ARBA" id="ARBA00009695"/>
    </source>
</evidence>
<evidence type="ECO:0000259" key="8">
    <source>
        <dbReference type="Pfam" id="PF21981"/>
    </source>
</evidence>
<dbReference type="EMBL" id="QVPD01000007">
    <property type="protein sequence ID" value="RFP60296.1"/>
    <property type="molecule type" value="Genomic_DNA"/>
</dbReference>
<evidence type="ECO:0000313" key="10">
    <source>
        <dbReference type="EMBL" id="RFP60296.1"/>
    </source>
</evidence>
<keyword evidence="11" id="KW-1185">Reference proteome</keyword>
<dbReference type="GO" id="GO:0006282">
    <property type="term" value="P:regulation of DNA repair"/>
    <property type="evidence" value="ECO:0007669"/>
    <property type="project" value="UniProtKB-UniRule"/>
</dbReference>
<reference evidence="10 11" key="1">
    <citation type="submission" date="2018-08" db="EMBL/GenBank/DDBJ databases">
        <title>Lysobacter weifangensis sp. nov., a new member of the family 'Xanthomonadaceae', isolated from soil in a farmland.</title>
        <authorList>
            <person name="Zhao H."/>
        </authorList>
    </citation>
    <scope>NUCLEOTIDE SEQUENCE [LARGE SCALE GENOMIC DNA]</scope>
    <source>
        <strain evidence="10 11">WF-2</strain>
    </source>
</reference>
<dbReference type="InterPro" id="IPR036388">
    <property type="entry name" value="WH-like_DNA-bd_sf"/>
</dbReference>
<gene>
    <name evidence="5" type="primary">recX</name>
    <name evidence="10" type="ORF">D0Y53_07970</name>
</gene>
<comment type="caution">
    <text evidence="10">The sequence shown here is derived from an EMBL/GenBank/DDBJ whole genome shotgun (WGS) entry which is preliminary data.</text>
</comment>
<dbReference type="Proteomes" id="UP000262917">
    <property type="component" value="Unassembled WGS sequence"/>
</dbReference>
<feature type="region of interest" description="Disordered" evidence="6">
    <location>
        <begin position="1"/>
        <end position="32"/>
    </location>
</feature>
<dbReference type="Pfam" id="PF21982">
    <property type="entry name" value="RecX_HTH1"/>
    <property type="match status" value="1"/>
</dbReference>
<sequence length="176" mass="19012">MSQDDGSDRSHGDPSRASSRKPSRRQESTPAQRALALLVRREHSRPELTRKLLARGIPAQDAEAAVAQMAAAGWQDDTRFACSLARARAGAGYGPLRIRAELASHGLDDDAVAAAFAALSQAGEDDWPTRARELVRRRFGPALAGVPGRRKAADFLLRRGYDGDCVRAALREAPDD</sequence>
<dbReference type="Pfam" id="PF02631">
    <property type="entry name" value="RecX_HTH2"/>
    <property type="match status" value="1"/>
</dbReference>
<dbReference type="Pfam" id="PF21981">
    <property type="entry name" value="RecX_HTH3"/>
    <property type="match status" value="1"/>
</dbReference>
<dbReference type="AlphaFoldDB" id="A0A372DLA2"/>
<organism evidence="10 11">
    <name type="scientific">Cognatiluteimonas weifangensis</name>
    <dbReference type="NCBI Taxonomy" id="2303539"/>
    <lineage>
        <taxon>Bacteria</taxon>
        <taxon>Pseudomonadati</taxon>
        <taxon>Pseudomonadota</taxon>
        <taxon>Gammaproteobacteria</taxon>
        <taxon>Lysobacterales</taxon>
        <taxon>Lysobacteraceae</taxon>
        <taxon>Cognatiluteimonas</taxon>
    </lineage>
</organism>
<feature type="domain" description="RecX third three-helical" evidence="8">
    <location>
        <begin position="129"/>
        <end position="170"/>
    </location>
</feature>
<evidence type="ECO:0000256" key="1">
    <source>
        <dbReference type="ARBA" id="ARBA00004496"/>
    </source>
</evidence>
<evidence type="ECO:0000256" key="5">
    <source>
        <dbReference type="HAMAP-Rule" id="MF_01114"/>
    </source>
</evidence>
<dbReference type="GO" id="GO:0005737">
    <property type="term" value="C:cytoplasm"/>
    <property type="evidence" value="ECO:0007669"/>
    <property type="project" value="UniProtKB-SubCell"/>
</dbReference>
<evidence type="ECO:0000256" key="3">
    <source>
        <dbReference type="ARBA" id="ARBA00018111"/>
    </source>
</evidence>
<feature type="compositionally biased region" description="Basic and acidic residues" evidence="6">
    <location>
        <begin position="1"/>
        <end position="14"/>
    </location>
</feature>
<accession>A0A372DLA2</accession>
<evidence type="ECO:0000256" key="6">
    <source>
        <dbReference type="SAM" id="MobiDB-lite"/>
    </source>
</evidence>
<dbReference type="Gene3D" id="1.10.10.10">
    <property type="entry name" value="Winged helix-like DNA-binding domain superfamily/Winged helix DNA-binding domain"/>
    <property type="match status" value="3"/>
</dbReference>
<evidence type="ECO:0000259" key="7">
    <source>
        <dbReference type="Pfam" id="PF02631"/>
    </source>
</evidence>
<dbReference type="InterPro" id="IPR053926">
    <property type="entry name" value="RecX_HTH_1st"/>
</dbReference>
<comment type="similarity">
    <text evidence="2 5">Belongs to the RecX family.</text>
</comment>
<evidence type="ECO:0000313" key="11">
    <source>
        <dbReference type="Proteomes" id="UP000262917"/>
    </source>
</evidence>